<name>A0A9D4Q060_RHISA</name>
<keyword evidence="3" id="KW-1185">Reference proteome</keyword>
<dbReference type="AlphaFoldDB" id="A0A9D4Q060"/>
<keyword evidence="1" id="KW-0175">Coiled coil</keyword>
<gene>
    <name evidence="2" type="ORF">HPB52_009460</name>
</gene>
<sequence>MFSLRWRLAVLLKELDEGEDKFDDVKTKIERLRKEIRPAQYATVKEAPEEERRLSLLKQKLDRLLSRTAASPPEEWSTSEDAIAELRQEIEEFVKKYQ</sequence>
<reference evidence="2" key="2">
    <citation type="submission" date="2021-09" db="EMBL/GenBank/DDBJ databases">
        <authorList>
            <person name="Jia N."/>
            <person name="Wang J."/>
            <person name="Shi W."/>
            <person name="Du L."/>
            <person name="Sun Y."/>
            <person name="Zhan W."/>
            <person name="Jiang J."/>
            <person name="Wang Q."/>
            <person name="Zhang B."/>
            <person name="Ji P."/>
            <person name="Sakyi L.B."/>
            <person name="Cui X."/>
            <person name="Yuan T."/>
            <person name="Jiang B."/>
            <person name="Yang W."/>
            <person name="Lam T.T.-Y."/>
            <person name="Chang Q."/>
            <person name="Ding S."/>
            <person name="Wang X."/>
            <person name="Zhu J."/>
            <person name="Ruan X."/>
            <person name="Zhao L."/>
            <person name="Wei J."/>
            <person name="Que T."/>
            <person name="Du C."/>
            <person name="Cheng J."/>
            <person name="Dai P."/>
            <person name="Han X."/>
            <person name="Huang E."/>
            <person name="Gao Y."/>
            <person name="Liu J."/>
            <person name="Shao H."/>
            <person name="Ye R."/>
            <person name="Li L."/>
            <person name="Wei W."/>
            <person name="Wang X."/>
            <person name="Wang C."/>
            <person name="Huo Q."/>
            <person name="Li W."/>
            <person name="Guo W."/>
            <person name="Chen H."/>
            <person name="Chen S."/>
            <person name="Zhou L."/>
            <person name="Zhou L."/>
            <person name="Ni X."/>
            <person name="Tian J."/>
            <person name="Zhou Y."/>
            <person name="Sheng Y."/>
            <person name="Liu T."/>
            <person name="Pan Y."/>
            <person name="Xia L."/>
            <person name="Li J."/>
            <person name="Zhao F."/>
            <person name="Cao W."/>
        </authorList>
    </citation>
    <scope>NUCLEOTIDE SEQUENCE</scope>
    <source>
        <strain evidence="2">Rsan-2018</strain>
        <tissue evidence="2">Larvae</tissue>
    </source>
</reference>
<dbReference type="Proteomes" id="UP000821837">
    <property type="component" value="Chromosome 3"/>
</dbReference>
<evidence type="ECO:0000313" key="2">
    <source>
        <dbReference type="EMBL" id="KAH7961507.1"/>
    </source>
</evidence>
<protein>
    <submittedName>
        <fullName evidence="2">Uncharacterized protein</fullName>
    </submittedName>
</protein>
<accession>A0A9D4Q060</accession>
<dbReference type="VEuPathDB" id="VectorBase:RSAN_042869"/>
<evidence type="ECO:0000256" key="1">
    <source>
        <dbReference type="SAM" id="Coils"/>
    </source>
</evidence>
<evidence type="ECO:0000313" key="3">
    <source>
        <dbReference type="Proteomes" id="UP000821837"/>
    </source>
</evidence>
<dbReference type="EMBL" id="JABSTV010001249">
    <property type="protein sequence ID" value="KAH7961507.1"/>
    <property type="molecule type" value="Genomic_DNA"/>
</dbReference>
<reference evidence="2" key="1">
    <citation type="journal article" date="2020" name="Cell">
        <title>Large-Scale Comparative Analyses of Tick Genomes Elucidate Their Genetic Diversity and Vector Capacities.</title>
        <authorList>
            <consortium name="Tick Genome and Microbiome Consortium (TIGMIC)"/>
            <person name="Jia N."/>
            <person name="Wang J."/>
            <person name="Shi W."/>
            <person name="Du L."/>
            <person name="Sun Y."/>
            <person name="Zhan W."/>
            <person name="Jiang J.F."/>
            <person name="Wang Q."/>
            <person name="Zhang B."/>
            <person name="Ji P."/>
            <person name="Bell-Sakyi L."/>
            <person name="Cui X.M."/>
            <person name="Yuan T.T."/>
            <person name="Jiang B.G."/>
            <person name="Yang W.F."/>
            <person name="Lam T.T."/>
            <person name="Chang Q.C."/>
            <person name="Ding S.J."/>
            <person name="Wang X.J."/>
            <person name="Zhu J.G."/>
            <person name="Ruan X.D."/>
            <person name="Zhao L."/>
            <person name="Wei J.T."/>
            <person name="Ye R.Z."/>
            <person name="Que T.C."/>
            <person name="Du C.H."/>
            <person name="Zhou Y.H."/>
            <person name="Cheng J.X."/>
            <person name="Dai P.F."/>
            <person name="Guo W.B."/>
            <person name="Han X.H."/>
            <person name="Huang E.J."/>
            <person name="Li L.F."/>
            <person name="Wei W."/>
            <person name="Gao Y.C."/>
            <person name="Liu J.Z."/>
            <person name="Shao H.Z."/>
            <person name="Wang X."/>
            <person name="Wang C.C."/>
            <person name="Yang T.C."/>
            <person name="Huo Q.B."/>
            <person name="Li W."/>
            <person name="Chen H.Y."/>
            <person name="Chen S.E."/>
            <person name="Zhou L.G."/>
            <person name="Ni X.B."/>
            <person name="Tian J.H."/>
            <person name="Sheng Y."/>
            <person name="Liu T."/>
            <person name="Pan Y.S."/>
            <person name="Xia L.Y."/>
            <person name="Li J."/>
            <person name="Zhao F."/>
            <person name="Cao W.C."/>
        </authorList>
    </citation>
    <scope>NUCLEOTIDE SEQUENCE</scope>
    <source>
        <strain evidence="2">Rsan-2018</strain>
    </source>
</reference>
<comment type="caution">
    <text evidence="2">The sequence shown here is derived from an EMBL/GenBank/DDBJ whole genome shotgun (WGS) entry which is preliminary data.</text>
</comment>
<proteinExistence type="predicted"/>
<organism evidence="2 3">
    <name type="scientific">Rhipicephalus sanguineus</name>
    <name type="common">Brown dog tick</name>
    <name type="synonym">Ixodes sanguineus</name>
    <dbReference type="NCBI Taxonomy" id="34632"/>
    <lineage>
        <taxon>Eukaryota</taxon>
        <taxon>Metazoa</taxon>
        <taxon>Ecdysozoa</taxon>
        <taxon>Arthropoda</taxon>
        <taxon>Chelicerata</taxon>
        <taxon>Arachnida</taxon>
        <taxon>Acari</taxon>
        <taxon>Parasitiformes</taxon>
        <taxon>Ixodida</taxon>
        <taxon>Ixodoidea</taxon>
        <taxon>Ixodidae</taxon>
        <taxon>Rhipicephalinae</taxon>
        <taxon>Rhipicephalus</taxon>
        <taxon>Rhipicephalus</taxon>
    </lineage>
</organism>
<feature type="coiled-coil region" evidence="1">
    <location>
        <begin position="15"/>
        <end position="67"/>
    </location>
</feature>